<sequence>MAKGSKKQKKTSKEKKVVQKNAPVAFNRKWLDILLPVIIAIFLVILLKPLVVDHLSPQGVDVLATIGKMHQVREFHKETGQRALWNPYLFCGMPLYHRLSPVVFSVDTLLKKLGRWFSVVFMFYIFGALGFYLLARYLKMSPLVAFFGSLIFILMPHYKSLYLVGHLSKFEALMVLPWIFLTFRYFLDERNLLSAALFALAFGVQIRTQHYQIVFYTAVMVFALGVYPLLKDLIDRQYGRFAKSAGLLIAAVILAIGMSAQPLFLAKEYLPYSKRGKTTVDVEQGKAKDSGGVSMKYATQWSTHPSEILTWLVPRFYGGMSSEKYDGGKYPRFRGQELPTYWGHMPFTQSYEYMGVITLLLALLGLIAYRKEKSILSMIIFVLWLILLSFGRHLEWFYALFYNYVPYFNKFRAPMMSVTVTYFVFSVFALYGLKYLADLKRNGDWFKDHKTLWYLVGGFFVLGLILWLYAQGASFTKAGGDRLSGQALEIIRSIRKEYFTHDVLRYLIIVVLAGGALIGYVKNKLNFTLLVVALGLIAVIDLVNIQARVSKKYSDVKRIEQRYFRP</sequence>
<feature type="transmembrane region" description="Helical" evidence="1">
    <location>
        <begin position="351"/>
        <end position="369"/>
    </location>
</feature>
<keyword evidence="1" id="KW-1133">Transmembrane helix</keyword>
<name>A0A7V5PQI1_CALAY</name>
<evidence type="ECO:0000256" key="1">
    <source>
        <dbReference type="SAM" id="Phobius"/>
    </source>
</evidence>
<dbReference type="AlphaFoldDB" id="A0A7V5PQI1"/>
<feature type="non-terminal residue" evidence="2">
    <location>
        <position position="566"/>
    </location>
</feature>
<dbReference type="Proteomes" id="UP000886124">
    <property type="component" value="Unassembled WGS sequence"/>
</dbReference>
<feature type="transmembrane region" description="Helical" evidence="1">
    <location>
        <begin position="375"/>
        <end position="401"/>
    </location>
</feature>
<feature type="transmembrane region" description="Helical" evidence="1">
    <location>
        <begin position="245"/>
        <end position="265"/>
    </location>
</feature>
<gene>
    <name evidence="2" type="ORF">ENJ89_08775</name>
</gene>
<keyword evidence="1" id="KW-0472">Membrane</keyword>
<feature type="transmembrane region" description="Helical" evidence="1">
    <location>
        <begin position="30"/>
        <end position="51"/>
    </location>
</feature>
<evidence type="ECO:0000313" key="2">
    <source>
        <dbReference type="EMBL" id="HHJ53271.1"/>
    </source>
</evidence>
<comment type="caution">
    <text evidence="2">The sequence shown here is derived from an EMBL/GenBank/DDBJ whole genome shotgun (WGS) entry which is preliminary data.</text>
</comment>
<protein>
    <recommendedName>
        <fullName evidence="3">Glycosyltransferase RgtA/B/C/D-like domain-containing protein</fullName>
    </recommendedName>
</protein>
<feature type="transmembrane region" description="Helical" evidence="1">
    <location>
        <begin position="116"/>
        <end position="135"/>
    </location>
</feature>
<feature type="transmembrane region" description="Helical" evidence="1">
    <location>
        <begin position="503"/>
        <end position="521"/>
    </location>
</feature>
<feature type="transmembrane region" description="Helical" evidence="1">
    <location>
        <begin position="213"/>
        <end position="230"/>
    </location>
</feature>
<keyword evidence="1" id="KW-0812">Transmembrane</keyword>
<feature type="transmembrane region" description="Helical" evidence="1">
    <location>
        <begin position="413"/>
        <end position="432"/>
    </location>
</feature>
<feature type="transmembrane region" description="Helical" evidence="1">
    <location>
        <begin position="527"/>
        <end position="545"/>
    </location>
</feature>
<accession>A0A7V5PQI1</accession>
<proteinExistence type="predicted"/>
<feature type="transmembrane region" description="Helical" evidence="1">
    <location>
        <begin position="142"/>
        <end position="158"/>
    </location>
</feature>
<organism evidence="2">
    <name type="scientific">Caldithrix abyssi</name>
    <dbReference type="NCBI Taxonomy" id="187145"/>
    <lineage>
        <taxon>Bacteria</taxon>
        <taxon>Pseudomonadati</taxon>
        <taxon>Calditrichota</taxon>
        <taxon>Calditrichia</taxon>
        <taxon>Calditrichales</taxon>
        <taxon>Calditrichaceae</taxon>
        <taxon>Caldithrix</taxon>
    </lineage>
</organism>
<feature type="transmembrane region" description="Helical" evidence="1">
    <location>
        <begin position="452"/>
        <end position="470"/>
    </location>
</feature>
<dbReference type="EMBL" id="DROD01000560">
    <property type="protein sequence ID" value="HHJ53271.1"/>
    <property type="molecule type" value="Genomic_DNA"/>
</dbReference>
<evidence type="ECO:0008006" key="3">
    <source>
        <dbReference type="Google" id="ProtNLM"/>
    </source>
</evidence>
<reference evidence="2" key="1">
    <citation type="journal article" date="2020" name="mSystems">
        <title>Genome- and Community-Level Interaction Insights into Carbon Utilization and Element Cycling Functions of Hydrothermarchaeota in Hydrothermal Sediment.</title>
        <authorList>
            <person name="Zhou Z."/>
            <person name="Liu Y."/>
            <person name="Xu W."/>
            <person name="Pan J."/>
            <person name="Luo Z.H."/>
            <person name="Li M."/>
        </authorList>
    </citation>
    <scope>NUCLEOTIDE SEQUENCE [LARGE SCALE GENOMIC DNA]</scope>
    <source>
        <strain evidence="2">HyVt-527</strain>
    </source>
</reference>